<feature type="transmembrane region" description="Helical" evidence="7">
    <location>
        <begin position="542"/>
        <end position="565"/>
    </location>
</feature>
<feature type="transmembrane region" description="Helical" evidence="7">
    <location>
        <begin position="400"/>
        <end position="420"/>
    </location>
</feature>
<evidence type="ECO:0000256" key="1">
    <source>
        <dbReference type="ARBA" id="ARBA00004651"/>
    </source>
</evidence>
<feature type="transmembrane region" description="Helical" evidence="7">
    <location>
        <begin position="27"/>
        <end position="45"/>
    </location>
</feature>
<name>A0A2L1GNP9_9BACT</name>
<organism evidence="8 9">
    <name type="scientific">Desulfobulbus oralis</name>
    <dbReference type="NCBI Taxonomy" id="1986146"/>
    <lineage>
        <taxon>Bacteria</taxon>
        <taxon>Pseudomonadati</taxon>
        <taxon>Thermodesulfobacteriota</taxon>
        <taxon>Desulfobulbia</taxon>
        <taxon>Desulfobulbales</taxon>
        <taxon>Desulfobulbaceae</taxon>
        <taxon>Desulfobulbus</taxon>
    </lineage>
</organism>
<evidence type="ECO:0008006" key="10">
    <source>
        <dbReference type="Google" id="ProtNLM"/>
    </source>
</evidence>
<keyword evidence="9" id="KW-1185">Reference proteome</keyword>
<comment type="similarity">
    <text evidence="2">Belongs to the UPF0324 family.</text>
</comment>
<dbReference type="Pfam" id="PF03601">
    <property type="entry name" value="Cons_hypoth698"/>
    <property type="match status" value="1"/>
</dbReference>
<sequence>MNEDNSSVVIDRGKSQWSDLWKKEDYWAIWLGFFLLIVAAVLVSGGRPDLEARNAGFVAAMQAEALKPIKTIEWYEAKAAQGKLQGQDVGPVKTLISQLKTPDKWKSNPLDALFMDQAKVDQVNAPVQAKVDKLKAAEAEALGVARTAQDAASAASYKDEELNKAATAAIDAWQDAYKKRSDAAKKLKKPFNRISSLIILGLALGVLTTIGATFIGLRPGKFFVAFVGVYLLCVLANILGNQIDMRKWGLNAEIWSIILGMLLANTVGTPKWLKEGAQVEYFIKTGLVLLGAEVLFHKLLAIGIPGIFVAWVVTPIVLISTFIFGQKVLKMPSKTLNIVVSADMSVCGTSAAIATAAACRAKKEELTLSLGMSMTFTAIMMVALPAAIKALGLPEILGGAWIGGTVDSTGAVAAAGAFVGPKAMQVAATIKMIQNVLIGVTAFFVALYWATKVDVQHGEKVSMLEIWHRFPKFVIGFLAVSIIFSLACGSMGSDMAKILVDNGACKVSVPLRGWFFALAFISIGLTTNFRELGKYFKGGKPIILYVCGQSFNLALTLLMAWIMFYKVFPQITANL</sequence>
<feature type="transmembrane region" description="Helical" evidence="7">
    <location>
        <begin position="366"/>
        <end position="388"/>
    </location>
</feature>
<evidence type="ECO:0000256" key="5">
    <source>
        <dbReference type="ARBA" id="ARBA00022989"/>
    </source>
</evidence>
<comment type="subcellular location">
    <subcellularLocation>
        <location evidence="1">Cell membrane</location>
        <topology evidence="1">Multi-pass membrane protein</topology>
    </subcellularLocation>
</comment>
<feature type="transmembrane region" description="Helical" evidence="7">
    <location>
        <begin position="194"/>
        <end position="216"/>
    </location>
</feature>
<keyword evidence="6 7" id="KW-0472">Membrane</keyword>
<keyword evidence="3" id="KW-1003">Cell membrane</keyword>
<dbReference type="Proteomes" id="UP000239867">
    <property type="component" value="Chromosome"/>
</dbReference>
<evidence type="ECO:0000256" key="6">
    <source>
        <dbReference type="ARBA" id="ARBA00023136"/>
    </source>
</evidence>
<evidence type="ECO:0000256" key="4">
    <source>
        <dbReference type="ARBA" id="ARBA00022692"/>
    </source>
</evidence>
<feature type="transmembrane region" description="Helical" evidence="7">
    <location>
        <begin position="222"/>
        <end position="240"/>
    </location>
</feature>
<keyword evidence="5 7" id="KW-1133">Transmembrane helix</keyword>
<accession>A0A2L1GNP9</accession>
<feature type="transmembrane region" description="Helical" evidence="7">
    <location>
        <begin position="252"/>
        <end position="269"/>
    </location>
</feature>
<proteinExistence type="inferred from homology"/>
<dbReference type="KEGG" id="deo:CAY53_07105"/>
<dbReference type="InterPro" id="IPR018383">
    <property type="entry name" value="UPF0324_pro"/>
</dbReference>
<evidence type="ECO:0000313" key="8">
    <source>
        <dbReference type="EMBL" id="AVD71266.1"/>
    </source>
</evidence>
<dbReference type="PANTHER" id="PTHR30106">
    <property type="entry name" value="INNER MEMBRANE PROTEIN YEIH-RELATED"/>
    <property type="match status" value="1"/>
</dbReference>
<dbReference type="RefSeq" id="WP_104936536.1">
    <property type="nucleotide sequence ID" value="NZ_CP021255.1"/>
</dbReference>
<dbReference type="AlphaFoldDB" id="A0A2L1GNP9"/>
<keyword evidence="4 7" id="KW-0812">Transmembrane</keyword>
<evidence type="ECO:0000256" key="3">
    <source>
        <dbReference type="ARBA" id="ARBA00022475"/>
    </source>
</evidence>
<evidence type="ECO:0000256" key="2">
    <source>
        <dbReference type="ARBA" id="ARBA00007977"/>
    </source>
</evidence>
<dbReference type="PANTHER" id="PTHR30106:SF1">
    <property type="entry name" value="UPF0324 MEMBRANE PROTEIN FN0533"/>
    <property type="match status" value="1"/>
</dbReference>
<gene>
    <name evidence="8" type="ORF">CAY53_07105</name>
</gene>
<reference evidence="8 9" key="1">
    <citation type="journal article" date="2018" name="MBio">
        <title>Insights into the evolution of host association through the isolation and characterization of a novel human periodontal pathobiont, Desulfobulbus oralis.</title>
        <authorList>
            <person name="Cross K.L."/>
            <person name="Chirania P."/>
            <person name="Xiong W."/>
            <person name="Beall C.J."/>
            <person name="Elkins J.G."/>
            <person name="Giannone R.J."/>
            <person name="Griffen A.L."/>
            <person name="Guss A.M."/>
            <person name="Hettich R.L."/>
            <person name="Joshi S.S."/>
            <person name="Mokrzan E.M."/>
            <person name="Martin R.K."/>
            <person name="Zhulin I.B."/>
            <person name="Leys E.J."/>
            <person name="Podar M."/>
        </authorList>
    </citation>
    <scope>NUCLEOTIDE SEQUENCE [LARGE SCALE GENOMIC DNA]</scope>
    <source>
        <strain evidence="8 9">ORNL</strain>
    </source>
</reference>
<dbReference type="EMBL" id="CP021255">
    <property type="protein sequence ID" value="AVD71266.1"/>
    <property type="molecule type" value="Genomic_DNA"/>
</dbReference>
<dbReference type="OrthoDB" id="9766798at2"/>
<protein>
    <recommendedName>
        <fullName evidence="10">Sulfate exporter family transporter</fullName>
    </recommendedName>
</protein>
<feature type="transmembrane region" description="Helical" evidence="7">
    <location>
        <begin position="307"/>
        <end position="326"/>
    </location>
</feature>
<feature type="transmembrane region" description="Helical" evidence="7">
    <location>
        <begin position="513"/>
        <end position="530"/>
    </location>
</feature>
<dbReference type="GO" id="GO:0005886">
    <property type="term" value="C:plasma membrane"/>
    <property type="evidence" value="ECO:0007669"/>
    <property type="project" value="UniProtKB-SubCell"/>
</dbReference>
<feature type="transmembrane region" description="Helical" evidence="7">
    <location>
        <begin position="470"/>
        <end position="492"/>
    </location>
</feature>
<evidence type="ECO:0000256" key="7">
    <source>
        <dbReference type="SAM" id="Phobius"/>
    </source>
</evidence>
<evidence type="ECO:0000313" key="9">
    <source>
        <dbReference type="Proteomes" id="UP000239867"/>
    </source>
</evidence>
<feature type="transmembrane region" description="Helical" evidence="7">
    <location>
        <begin position="432"/>
        <end position="450"/>
    </location>
</feature>